<dbReference type="GO" id="GO:0016887">
    <property type="term" value="F:ATP hydrolysis activity"/>
    <property type="evidence" value="ECO:0007669"/>
    <property type="project" value="InterPro"/>
</dbReference>
<sequence>MIEIRQLSKHYKNGSNEVHAVNDLNINIKKGEIFGVIGFSGAGKSTFIRLLNRLEEPSTGRIVLNEKDMTTLSSRELRKTRQKIGMIFQHFHLLWSRTVFENISLPLEIAKVPKRERKQRVQRLIDLVGLSGKENSYPSQLSGGQKQRVGIARALANHPEVLLCDEPTSALDPQTTDDILELLVDINKKLGITIVLITHEMHVIQKICHRVAVMENGSIIEEGKAKDVFQNPVKQTTRRFVQQLARPHESEEDYLSEQMERPEKGKIARLRFFGGDVSGTMISETAKTFDIQINLLKAHLSQDESGVFGSMMVHLDGTDNEVEKAIEYLTDSGIDVEVK</sequence>
<dbReference type="EMBL" id="SMAN01000019">
    <property type="protein sequence ID" value="TCT19106.1"/>
    <property type="molecule type" value="Genomic_DNA"/>
</dbReference>
<keyword evidence="4" id="KW-0547">Nucleotide-binding</keyword>
<accession>A0A4R3MUE5</accession>
<keyword evidence="11" id="KW-1185">Reference proteome</keyword>
<dbReference type="SUPFAM" id="SSF55021">
    <property type="entry name" value="ACT-like"/>
    <property type="match status" value="1"/>
</dbReference>
<comment type="similarity">
    <text evidence="1">Belongs to the ABC transporter superfamily.</text>
</comment>
<keyword evidence="6" id="KW-1278">Translocase</keyword>
<evidence type="ECO:0000256" key="5">
    <source>
        <dbReference type="ARBA" id="ARBA00022840"/>
    </source>
</evidence>
<dbReference type="PANTHER" id="PTHR43166">
    <property type="entry name" value="AMINO ACID IMPORT ATP-BINDING PROTEIN"/>
    <property type="match status" value="1"/>
</dbReference>
<dbReference type="SMART" id="SM00930">
    <property type="entry name" value="NIL"/>
    <property type="match status" value="1"/>
</dbReference>
<feature type="domain" description="ABC transporter" evidence="9">
    <location>
        <begin position="2"/>
        <end position="241"/>
    </location>
</feature>
<dbReference type="InterPro" id="IPR041701">
    <property type="entry name" value="MetN_ABC"/>
</dbReference>
<evidence type="ECO:0000313" key="11">
    <source>
        <dbReference type="Proteomes" id="UP000294650"/>
    </source>
</evidence>
<name>A0A4R3MUE5_9BACI</name>
<gene>
    <name evidence="10" type="ORF">EDD68_11954</name>
</gene>
<keyword evidence="5 10" id="KW-0067">ATP-binding</keyword>
<protein>
    <submittedName>
        <fullName evidence="10">D-methionine transport system ATP-binding protein</fullName>
    </submittedName>
</protein>
<evidence type="ECO:0000256" key="8">
    <source>
        <dbReference type="ARBA" id="ARBA00023136"/>
    </source>
</evidence>
<dbReference type="SUPFAM" id="SSF52540">
    <property type="entry name" value="P-loop containing nucleoside triphosphate hydrolases"/>
    <property type="match status" value="1"/>
</dbReference>
<dbReference type="InterPro" id="IPR018449">
    <property type="entry name" value="NIL_domain"/>
</dbReference>
<dbReference type="AlphaFoldDB" id="A0A4R3MUE5"/>
<dbReference type="SMART" id="SM00382">
    <property type="entry name" value="AAA"/>
    <property type="match status" value="1"/>
</dbReference>
<evidence type="ECO:0000256" key="1">
    <source>
        <dbReference type="ARBA" id="ARBA00005417"/>
    </source>
</evidence>
<evidence type="ECO:0000313" key="10">
    <source>
        <dbReference type="EMBL" id="TCT19106.1"/>
    </source>
</evidence>
<dbReference type="Pfam" id="PF00005">
    <property type="entry name" value="ABC_tran"/>
    <property type="match status" value="1"/>
</dbReference>
<dbReference type="InterPro" id="IPR003593">
    <property type="entry name" value="AAA+_ATPase"/>
</dbReference>
<organism evidence="10 11">
    <name type="scientific">Melghiribacillus thermohalophilus</name>
    <dbReference type="NCBI Taxonomy" id="1324956"/>
    <lineage>
        <taxon>Bacteria</taxon>
        <taxon>Bacillati</taxon>
        <taxon>Bacillota</taxon>
        <taxon>Bacilli</taxon>
        <taxon>Bacillales</taxon>
        <taxon>Bacillaceae</taxon>
        <taxon>Melghiribacillus</taxon>
    </lineage>
</organism>
<dbReference type="PANTHER" id="PTHR43166:SF36">
    <property type="entry name" value="METHIONINE IMPORT ATP-BINDING PROTEIN METN 2"/>
    <property type="match status" value="1"/>
</dbReference>
<dbReference type="PROSITE" id="PS00211">
    <property type="entry name" value="ABC_TRANSPORTER_1"/>
    <property type="match status" value="1"/>
</dbReference>
<dbReference type="InterPro" id="IPR017871">
    <property type="entry name" value="ABC_transporter-like_CS"/>
</dbReference>
<keyword evidence="2" id="KW-0813">Transport</keyword>
<dbReference type="OrthoDB" id="9802264at2"/>
<dbReference type="GO" id="GO:0005886">
    <property type="term" value="C:plasma membrane"/>
    <property type="evidence" value="ECO:0007669"/>
    <property type="project" value="UniProtKB-ARBA"/>
</dbReference>
<evidence type="ECO:0000256" key="2">
    <source>
        <dbReference type="ARBA" id="ARBA00022448"/>
    </source>
</evidence>
<dbReference type="PROSITE" id="PS50893">
    <property type="entry name" value="ABC_TRANSPORTER_2"/>
    <property type="match status" value="1"/>
</dbReference>
<evidence type="ECO:0000256" key="6">
    <source>
        <dbReference type="ARBA" id="ARBA00022967"/>
    </source>
</evidence>
<keyword evidence="8" id="KW-0472">Membrane</keyword>
<evidence type="ECO:0000256" key="3">
    <source>
        <dbReference type="ARBA" id="ARBA00022475"/>
    </source>
</evidence>
<dbReference type="InterPro" id="IPR045865">
    <property type="entry name" value="ACT-like_dom_sf"/>
</dbReference>
<dbReference type="Gene3D" id="3.40.50.300">
    <property type="entry name" value="P-loop containing nucleotide triphosphate hydrolases"/>
    <property type="match status" value="1"/>
</dbReference>
<reference evidence="10 11" key="1">
    <citation type="submission" date="2019-03" db="EMBL/GenBank/DDBJ databases">
        <title>Genomic Encyclopedia of Type Strains, Phase IV (KMG-IV): sequencing the most valuable type-strain genomes for metagenomic binning, comparative biology and taxonomic classification.</title>
        <authorList>
            <person name="Goeker M."/>
        </authorList>
    </citation>
    <scope>NUCLEOTIDE SEQUENCE [LARGE SCALE GENOMIC DNA]</scope>
    <source>
        <strain evidence="10 11">DSM 25894</strain>
    </source>
</reference>
<dbReference type="CDD" id="cd03258">
    <property type="entry name" value="ABC_MetN_methionine_transporter"/>
    <property type="match status" value="1"/>
</dbReference>
<comment type="caution">
    <text evidence="10">The sequence shown here is derived from an EMBL/GenBank/DDBJ whole genome shotgun (WGS) entry which is preliminary data.</text>
</comment>
<dbReference type="Proteomes" id="UP000294650">
    <property type="component" value="Unassembled WGS sequence"/>
</dbReference>
<dbReference type="InterPro" id="IPR050086">
    <property type="entry name" value="MetN_ABC_transporter-like"/>
</dbReference>
<dbReference type="GO" id="GO:0005524">
    <property type="term" value="F:ATP binding"/>
    <property type="evidence" value="ECO:0007669"/>
    <property type="project" value="UniProtKB-KW"/>
</dbReference>
<dbReference type="GO" id="GO:0006865">
    <property type="term" value="P:amino acid transport"/>
    <property type="evidence" value="ECO:0007669"/>
    <property type="project" value="UniProtKB-KW"/>
</dbReference>
<evidence type="ECO:0000259" key="9">
    <source>
        <dbReference type="PROSITE" id="PS50893"/>
    </source>
</evidence>
<keyword evidence="3" id="KW-1003">Cell membrane</keyword>
<dbReference type="FunFam" id="3.40.50.300:FF:000056">
    <property type="entry name" value="Cell division ATP-binding protein FtsE"/>
    <property type="match status" value="1"/>
</dbReference>
<dbReference type="InterPro" id="IPR003439">
    <property type="entry name" value="ABC_transporter-like_ATP-bd"/>
</dbReference>
<dbReference type="Pfam" id="PF09383">
    <property type="entry name" value="NIL"/>
    <property type="match status" value="1"/>
</dbReference>
<dbReference type="InterPro" id="IPR027417">
    <property type="entry name" value="P-loop_NTPase"/>
</dbReference>
<proteinExistence type="inferred from homology"/>
<dbReference type="Gene3D" id="3.30.70.260">
    <property type="match status" value="1"/>
</dbReference>
<dbReference type="RefSeq" id="WP_132372542.1">
    <property type="nucleotide sequence ID" value="NZ_SMAN01000019.1"/>
</dbReference>
<evidence type="ECO:0000256" key="7">
    <source>
        <dbReference type="ARBA" id="ARBA00022970"/>
    </source>
</evidence>
<evidence type="ECO:0000256" key="4">
    <source>
        <dbReference type="ARBA" id="ARBA00022741"/>
    </source>
</evidence>
<keyword evidence="7" id="KW-0029">Amino-acid transport</keyword>